<dbReference type="CDD" id="cd17321">
    <property type="entry name" value="MFS_MMR_MDR_like"/>
    <property type="match status" value="1"/>
</dbReference>
<feature type="transmembrane region" description="Helical" evidence="6">
    <location>
        <begin position="116"/>
        <end position="136"/>
    </location>
</feature>
<dbReference type="Proteomes" id="UP000323380">
    <property type="component" value="Unassembled WGS sequence"/>
</dbReference>
<feature type="transmembrane region" description="Helical" evidence="6">
    <location>
        <begin position="338"/>
        <end position="359"/>
    </location>
</feature>
<feature type="transmembrane region" description="Helical" evidence="6">
    <location>
        <begin position="235"/>
        <end position="252"/>
    </location>
</feature>
<feature type="transmembrane region" description="Helical" evidence="6">
    <location>
        <begin position="57"/>
        <end position="76"/>
    </location>
</feature>
<dbReference type="InterPro" id="IPR036259">
    <property type="entry name" value="MFS_trans_sf"/>
</dbReference>
<dbReference type="RefSeq" id="WP_067904936.1">
    <property type="nucleotide sequence ID" value="NZ_VSFG01000002.1"/>
</dbReference>
<evidence type="ECO:0000256" key="6">
    <source>
        <dbReference type="SAM" id="Phobius"/>
    </source>
</evidence>
<feature type="transmembrane region" description="Helical" evidence="6">
    <location>
        <begin position="437"/>
        <end position="457"/>
    </location>
</feature>
<dbReference type="PRINTS" id="PR01036">
    <property type="entry name" value="TCRTETB"/>
</dbReference>
<comment type="caution">
    <text evidence="8">The sequence shown here is derived from an EMBL/GenBank/DDBJ whole genome shotgun (WGS) entry which is preliminary data.</text>
</comment>
<protein>
    <submittedName>
        <fullName evidence="8">MFS transporter</fullName>
    </submittedName>
</protein>
<dbReference type="GO" id="GO:0022857">
    <property type="term" value="F:transmembrane transporter activity"/>
    <property type="evidence" value="ECO:0007669"/>
    <property type="project" value="InterPro"/>
</dbReference>
<feature type="transmembrane region" description="Helical" evidence="6">
    <location>
        <begin position="20"/>
        <end position="42"/>
    </location>
</feature>
<accession>A0A5D0NQ35</accession>
<evidence type="ECO:0000313" key="8">
    <source>
        <dbReference type="EMBL" id="TYB46432.1"/>
    </source>
</evidence>
<dbReference type="Gene3D" id="1.20.1720.10">
    <property type="entry name" value="Multidrug resistance protein D"/>
    <property type="match status" value="1"/>
</dbReference>
<dbReference type="Gene3D" id="1.20.1250.20">
    <property type="entry name" value="MFS general substrate transporter like domains"/>
    <property type="match status" value="1"/>
</dbReference>
<dbReference type="PANTHER" id="PTHR42718:SF48">
    <property type="entry name" value="CONSERVED TWO-DOMAIN MEMBRANE PROTEIN-RELATED"/>
    <property type="match status" value="1"/>
</dbReference>
<name>A0A5D0NQ35_9ACTN</name>
<dbReference type="GO" id="GO:0005886">
    <property type="term" value="C:plasma membrane"/>
    <property type="evidence" value="ECO:0007669"/>
    <property type="project" value="UniProtKB-SubCell"/>
</dbReference>
<evidence type="ECO:0000256" key="2">
    <source>
        <dbReference type="ARBA" id="ARBA00022692"/>
    </source>
</evidence>
<keyword evidence="9" id="KW-1185">Reference proteome</keyword>
<organism evidence="8 9">
    <name type="scientific">Actinomadura chibensis</name>
    <dbReference type="NCBI Taxonomy" id="392828"/>
    <lineage>
        <taxon>Bacteria</taxon>
        <taxon>Bacillati</taxon>
        <taxon>Actinomycetota</taxon>
        <taxon>Actinomycetes</taxon>
        <taxon>Streptosporangiales</taxon>
        <taxon>Thermomonosporaceae</taxon>
        <taxon>Actinomadura</taxon>
    </lineage>
</organism>
<dbReference type="EMBL" id="VSFG01000002">
    <property type="protein sequence ID" value="TYB46432.1"/>
    <property type="molecule type" value="Genomic_DNA"/>
</dbReference>
<evidence type="ECO:0000259" key="7">
    <source>
        <dbReference type="PROSITE" id="PS50850"/>
    </source>
</evidence>
<dbReference type="SUPFAM" id="SSF103473">
    <property type="entry name" value="MFS general substrate transporter"/>
    <property type="match status" value="1"/>
</dbReference>
<feature type="transmembrane region" description="Helical" evidence="6">
    <location>
        <begin position="148"/>
        <end position="168"/>
    </location>
</feature>
<dbReference type="PANTHER" id="PTHR42718">
    <property type="entry name" value="MAJOR FACILITATOR SUPERFAMILY MULTIDRUG TRANSPORTER MFSC"/>
    <property type="match status" value="1"/>
</dbReference>
<dbReference type="InterPro" id="IPR020846">
    <property type="entry name" value="MFS_dom"/>
</dbReference>
<evidence type="ECO:0000256" key="1">
    <source>
        <dbReference type="ARBA" id="ARBA00004651"/>
    </source>
</evidence>
<gene>
    <name evidence="8" type="ORF">FXF69_14360</name>
</gene>
<dbReference type="PROSITE" id="PS00216">
    <property type="entry name" value="SUGAR_TRANSPORT_1"/>
    <property type="match status" value="1"/>
</dbReference>
<feature type="transmembrane region" description="Helical" evidence="6">
    <location>
        <begin position="174"/>
        <end position="194"/>
    </location>
</feature>
<dbReference type="InterPro" id="IPR011701">
    <property type="entry name" value="MFS"/>
</dbReference>
<proteinExistence type="predicted"/>
<dbReference type="InterPro" id="IPR005829">
    <property type="entry name" value="Sugar_transporter_CS"/>
</dbReference>
<feature type="region of interest" description="Disordered" evidence="5">
    <location>
        <begin position="461"/>
        <end position="483"/>
    </location>
</feature>
<feature type="transmembrane region" description="Helical" evidence="6">
    <location>
        <begin position="303"/>
        <end position="326"/>
    </location>
</feature>
<evidence type="ECO:0000256" key="3">
    <source>
        <dbReference type="ARBA" id="ARBA00022989"/>
    </source>
</evidence>
<feature type="transmembrane region" description="Helical" evidence="6">
    <location>
        <begin position="371"/>
        <end position="392"/>
    </location>
</feature>
<dbReference type="STRING" id="1220554.GCA_001552135_07984"/>
<sequence>MVEQSQVPALGGRRVRPGLVLAVLSVASFMAGLDLFIVNVAFNDIGRDFAGAPMSDLSWVLNGFAIVFAALLVPLGRLADRYGRKPGLLLGLAVFTLASQACAMAPSLWWLVAFRVLQAAGAAALIPTSLGLLLSAYPAERRGGAVRVWSAASALAAAAGPAVGGVLVELSWRWVFEVNVPIGILAILLAWRFVPDSREGVTARVPDLPGTAVLTAAIAVLALAVVKINDWPGEQTVLACGAALLGLAWFWLRSLRHPAPVIEPSLLAVRTFSWSNAAILLFTVAFAANLLLGVLWMQQVWHYSAITTGLAVAPGPLMVPIMALVAGRLAAARVPVGLITAAGCMLCAFGVVMIAMSLGPAPAYASELLPGWLIGGTGVGLALPTILSAAAVELPPHRYATGSAVLNMSRQIGSVLGVSLAVAVLGAPRGYPDVHDAYVDAWLMVGGFMAIAAIAALGMTPRKPRPSPSPVPETETEVVAGTS</sequence>
<keyword evidence="2 6" id="KW-0812">Transmembrane</keyword>
<comment type="subcellular location">
    <subcellularLocation>
        <location evidence="1">Cell membrane</location>
        <topology evidence="1">Multi-pass membrane protein</topology>
    </subcellularLocation>
</comment>
<dbReference type="PROSITE" id="PS50850">
    <property type="entry name" value="MFS"/>
    <property type="match status" value="1"/>
</dbReference>
<dbReference type="AlphaFoldDB" id="A0A5D0NQ35"/>
<feature type="transmembrane region" description="Helical" evidence="6">
    <location>
        <begin position="206"/>
        <end position="229"/>
    </location>
</feature>
<feature type="domain" description="Major facilitator superfamily (MFS) profile" evidence="7">
    <location>
        <begin position="20"/>
        <end position="464"/>
    </location>
</feature>
<dbReference type="Pfam" id="PF07690">
    <property type="entry name" value="MFS_1"/>
    <property type="match status" value="1"/>
</dbReference>
<evidence type="ECO:0000256" key="4">
    <source>
        <dbReference type="ARBA" id="ARBA00023136"/>
    </source>
</evidence>
<feature type="transmembrane region" description="Helical" evidence="6">
    <location>
        <begin position="412"/>
        <end position="431"/>
    </location>
</feature>
<feature type="transmembrane region" description="Helical" evidence="6">
    <location>
        <begin position="273"/>
        <end position="297"/>
    </location>
</feature>
<reference evidence="8 9" key="1">
    <citation type="submission" date="2019-08" db="EMBL/GenBank/DDBJ databases">
        <title>Actinomadura sp. nov. CYP1-5 isolated from mountain soil.</title>
        <authorList>
            <person name="Songsumanus A."/>
            <person name="Kuncharoen N."/>
            <person name="Kudo T."/>
            <person name="Yuki M."/>
            <person name="Igarashi Y."/>
            <person name="Tanasupawat S."/>
        </authorList>
    </citation>
    <scope>NUCLEOTIDE SEQUENCE [LARGE SCALE GENOMIC DNA]</scope>
    <source>
        <strain evidence="8 9">JCM 14158</strain>
    </source>
</reference>
<keyword evidence="3 6" id="KW-1133">Transmembrane helix</keyword>
<evidence type="ECO:0000313" key="9">
    <source>
        <dbReference type="Proteomes" id="UP000323380"/>
    </source>
</evidence>
<keyword evidence="4 6" id="KW-0472">Membrane</keyword>
<feature type="transmembrane region" description="Helical" evidence="6">
    <location>
        <begin position="88"/>
        <end position="110"/>
    </location>
</feature>
<evidence type="ECO:0000256" key="5">
    <source>
        <dbReference type="SAM" id="MobiDB-lite"/>
    </source>
</evidence>